<comment type="caution">
    <text evidence="2">The sequence shown here is derived from an EMBL/GenBank/DDBJ whole genome shotgun (WGS) entry which is preliminary data.</text>
</comment>
<sequence length="166" mass="18245">MDLNYVTRIPCNSTLFHDFHPSNSTRKAKISKQNCCVSLLSIFGIGLAEHLKKTTLFQLPNLPTSVSCLHDFHSKLDFLSLLNDVVSLCFEPTQFVITPDLFADLGDLMACDTCLHTGNKVHSRLMAIDGNHSHGTDCFDFIVLYATGIANEFGPESDGTVTCAFA</sequence>
<reference evidence="2 3" key="1">
    <citation type="submission" date="2023-03" db="EMBL/GenBank/DDBJ databases">
        <title>WGS of Gossypium arboreum.</title>
        <authorList>
            <person name="Yu D."/>
        </authorList>
    </citation>
    <scope>NUCLEOTIDE SEQUENCE [LARGE SCALE GENOMIC DNA]</scope>
    <source>
        <tissue evidence="2">Leaf</tissue>
    </source>
</reference>
<dbReference type="InterPro" id="IPR043891">
    <property type="entry name" value="SPARK"/>
</dbReference>
<dbReference type="EMBL" id="JARKNE010000009">
    <property type="protein sequence ID" value="KAK5803390.1"/>
    <property type="molecule type" value="Genomic_DNA"/>
</dbReference>
<dbReference type="Proteomes" id="UP001358586">
    <property type="component" value="Chromosome 9"/>
</dbReference>
<accession>A0ABR0NPX9</accession>
<proteinExistence type="predicted"/>
<evidence type="ECO:0000313" key="2">
    <source>
        <dbReference type="EMBL" id="KAK5803390.1"/>
    </source>
</evidence>
<name>A0ABR0NPX9_GOSAR</name>
<keyword evidence="3" id="KW-1185">Reference proteome</keyword>
<feature type="domain" description="SPARK" evidence="1">
    <location>
        <begin position="1"/>
        <end position="99"/>
    </location>
</feature>
<organism evidence="2 3">
    <name type="scientific">Gossypium arboreum</name>
    <name type="common">Tree cotton</name>
    <name type="synonym">Gossypium nanking</name>
    <dbReference type="NCBI Taxonomy" id="29729"/>
    <lineage>
        <taxon>Eukaryota</taxon>
        <taxon>Viridiplantae</taxon>
        <taxon>Streptophyta</taxon>
        <taxon>Embryophyta</taxon>
        <taxon>Tracheophyta</taxon>
        <taxon>Spermatophyta</taxon>
        <taxon>Magnoliopsida</taxon>
        <taxon>eudicotyledons</taxon>
        <taxon>Gunneridae</taxon>
        <taxon>Pentapetalae</taxon>
        <taxon>rosids</taxon>
        <taxon>malvids</taxon>
        <taxon>Malvales</taxon>
        <taxon>Malvaceae</taxon>
        <taxon>Malvoideae</taxon>
        <taxon>Gossypium</taxon>
    </lineage>
</organism>
<dbReference type="Pfam" id="PF19160">
    <property type="entry name" value="SPARK"/>
    <property type="match status" value="1"/>
</dbReference>
<protein>
    <recommendedName>
        <fullName evidence="1">SPARK domain-containing protein</fullName>
    </recommendedName>
</protein>
<gene>
    <name evidence="2" type="ORF">PVK06_031035</name>
</gene>
<evidence type="ECO:0000313" key="3">
    <source>
        <dbReference type="Proteomes" id="UP001358586"/>
    </source>
</evidence>
<evidence type="ECO:0000259" key="1">
    <source>
        <dbReference type="Pfam" id="PF19160"/>
    </source>
</evidence>